<evidence type="ECO:0000313" key="3">
    <source>
        <dbReference type="Proteomes" id="UP000315385"/>
    </source>
</evidence>
<feature type="region of interest" description="Disordered" evidence="1">
    <location>
        <begin position="1024"/>
        <end position="1074"/>
    </location>
</feature>
<gene>
    <name evidence="2" type="ORF">EWF95_04050</name>
</gene>
<accession>A0A544QRQ2</accession>
<dbReference type="AlphaFoldDB" id="A0A544QRQ2"/>
<feature type="compositionally biased region" description="Polar residues" evidence="1">
    <location>
        <begin position="1042"/>
        <end position="1058"/>
    </location>
</feature>
<dbReference type="Proteomes" id="UP000315385">
    <property type="component" value="Unassembled WGS sequence"/>
</dbReference>
<evidence type="ECO:0008006" key="4">
    <source>
        <dbReference type="Google" id="ProtNLM"/>
    </source>
</evidence>
<dbReference type="RefSeq" id="WP_142442773.1">
    <property type="nucleotide sequence ID" value="NZ_SESI01000001.1"/>
</dbReference>
<dbReference type="Gene3D" id="2.60.40.10">
    <property type="entry name" value="Immunoglobulins"/>
    <property type="match status" value="1"/>
</dbReference>
<evidence type="ECO:0000313" key="2">
    <source>
        <dbReference type="EMBL" id="TQQ82121.1"/>
    </source>
</evidence>
<dbReference type="InterPro" id="IPR013783">
    <property type="entry name" value="Ig-like_fold"/>
</dbReference>
<comment type="caution">
    <text evidence="2">The sequence shown here is derived from an EMBL/GenBank/DDBJ whole genome shotgun (WGS) entry which is preliminary data.</text>
</comment>
<dbReference type="OrthoDB" id="232948at2157"/>
<reference evidence="2 3" key="1">
    <citation type="submission" date="2019-02" db="EMBL/GenBank/DDBJ databases">
        <title>Halonotius sp. a new haloqrchaeon isolated from saline water.</title>
        <authorList>
            <person name="Duran-Viseras A."/>
            <person name="Sanchez-Porro C."/>
            <person name="Ventosa A."/>
        </authorList>
    </citation>
    <scope>NUCLEOTIDE SEQUENCE [LARGE SCALE GENOMIC DNA]</scope>
    <source>
        <strain evidence="2 3">F9-27</strain>
    </source>
</reference>
<proteinExistence type="predicted"/>
<dbReference type="NCBIfam" id="NF045517">
    <property type="entry name" value="halo_surf_dom"/>
    <property type="match status" value="1"/>
</dbReference>
<keyword evidence="3" id="KW-1185">Reference proteome</keyword>
<name>A0A544QRQ2_9EURY</name>
<dbReference type="EMBL" id="SESI01000001">
    <property type="protein sequence ID" value="TQQ82121.1"/>
    <property type="molecule type" value="Genomic_DNA"/>
</dbReference>
<protein>
    <recommendedName>
        <fullName evidence="4">CARDB domain-containing protein</fullName>
    </recommendedName>
</protein>
<sequence>MQTVATSTKRLCLISVVALVLCLVFMTSATAAQSSNGDFRVVNITTDSGGSIDEGDSLNVTFNVTNVGSNTGTKEAVLENTEGEEINRTRIRLGTNPPFNSREITLKWEDTPERPTREIFPTVRTPDDTNSTQVDVLWSEFDIVDFTAEYQESTTGNNVALNYTIQNIGSEQNTTNITIENNEEIIVIPKVPGQVAPGQQVTPLQETLSGTDAQSSFPPNEITRNRNIEQVPGEYTYELTTENYITGEDGDTQTASVTVPNTGAVSIDRSYYDRDDNEINIETTIENQANFDVGQQVVELWVDGAQTESQTISLNAGESEEVDFTNSSSPGFTKEITVRTGAPDSESKEVTGAFRQINPRITTISPKTLTGGEEVSISYDGVSASVVETVTLSIVDPNGDVVSESTVSSEANDATLSIPADPSLIDGQYDVRLDAEDTVGRTTTTIEKDAISLTSEVNPDAVGAIGEPVYRAPAGGFVEISTNGEYMLIGGDTNGDGTPTQYFDILYVEEDATMINTRLVGTNVNSSRAYGEGVTSYAHELGADAEPDGVFENVSFQGASTLADFRENVGISPRSTPLQTGRYRLLAGANGQVIIEDGAPTFSSPIGRSNLVLTQPQLEAVNTYVLPPASANEEDVAGSSEEATESNTIAAGERLLIELQATGFTGATGIDLTTDSTPESIPADDIARLLNRPEGVEMDLSTWYYDGAENTESDLRFDGASSGDLYVIPDETTDQWANESQIGENTEIGGLYIVVDTRGEAFSAPSYGDVMEFETRYESPAGERYLYQTVGQGQQPPPFNPAVSPNDGVEHFPYFGDSDTTVSVNSTIEYMEPSIQYGRTTVDDELIVPSESDGQILGSTTMAPGTEATIQFIDQSRPDPELVTIEEVIIEDDRTFTASADFSALDSGDRVTAEFYTAGRLPDNRVVDRRDVRVVDDIDNIANYQITNLTTPVEVQQRSSLGAIEATINNTGELTGQQVVHFSIDGEPIRNESLRLSGNGSATLDLSEQFVTLPVGTYEYTVQTDDDEQTGDLRVTEPASGATITSEDTNTATTSSPLDDNESPNENDGNTDPSGIFGLVGVSGRDVALGAALTGTAHVLGYWA</sequence>
<organism evidence="2 3">
    <name type="scientific">Halonotius roseus</name>
    <dbReference type="NCBI Taxonomy" id="2511997"/>
    <lineage>
        <taxon>Archaea</taxon>
        <taxon>Methanobacteriati</taxon>
        <taxon>Methanobacteriota</taxon>
        <taxon>Stenosarchaea group</taxon>
        <taxon>Halobacteria</taxon>
        <taxon>Halobacteriales</taxon>
        <taxon>Haloferacaceae</taxon>
        <taxon>Halonotius</taxon>
    </lineage>
</organism>
<evidence type="ECO:0000256" key="1">
    <source>
        <dbReference type="SAM" id="MobiDB-lite"/>
    </source>
</evidence>